<dbReference type="AlphaFoldDB" id="A0A327VVF4"/>
<evidence type="ECO:0000313" key="2">
    <source>
        <dbReference type="EMBL" id="RAJ79220.1"/>
    </source>
</evidence>
<dbReference type="PANTHER" id="PTHR33639">
    <property type="entry name" value="THIOL-DISULFIDE OXIDOREDUCTASE DCC"/>
    <property type="match status" value="1"/>
</dbReference>
<dbReference type="PANTHER" id="PTHR33639:SF2">
    <property type="entry name" value="DUF393 DOMAIN-CONTAINING PROTEIN"/>
    <property type="match status" value="1"/>
</dbReference>
<evidence type="ECO:0000313" key="3">
    <source>
        <dbReference type="Proteomes" id="UP000249819"/>
    </source>
</evidence>
<keyword evidence="1" id="KW-1133">Transmembrane helix</keyword>
<name>A0A327VVF4_9BACT</name>
<reference evidence="2 3" key="1">
    <citation type="submission" date="2018-06" db="EMBL/GenBank/DDBJ databases">
        <title>Genomic Encyclopedia of Archaeal and Bacterial Type Strains, Phase II (KMG-II): from individual species to whole genera.</title>
        <authorList>
            <person name="Goeker M."/>
        </authorList>
    </citation>
    <scope>NUCLEOTIDE SEQUENCE [LARGE SCALE GENOMIC DNA]</scope>
    <source>
        <strain evidence="2 3">DSM 29821</strain>
    </source>
</reference>
<dbReference type="InterPro" id="IPR052927">
    <property type="entry name" value="DCC_oxidoreductase"/>
</dbReference>
<gene>
    <name evidence="2" type="ORF">CLV59_106281</name>
</gene>
<evidence type="ECO:0000256" key="1">
    <source>
        <dbReference type="SAM" id="Phobius"/>
    </source>
</evidence>
<comment type="caution">
    <text evidence="2">The sequence shown here is derived from an EMBL/GenBank/DDBJ whole genome shotgun (WGS) entry which is preliminary data.</text>
</comment>
<dbReference type="Proteomes" id="UP000249819">
    <property type="component" value="Unassembled WGS sequence"/>
</dbReference>
<dbReference type="InterPro" id="IPR007263">
    <property type="entry name" value="DCC1-like"/>
</dbReference>
<feature type="transmembrane region" description="Helical" evidence="1">
    <location>
        <begin position="87"/>
        <end position="107"/>
    </location>
</feature>
<keyword evidence="1" id="KW-0472">Membrane</keyword>
<keyword evidence="1" id="KW-0812">Transmembrane</keyword>
<proteinExistence type="predicted"/>
<dbReference type="EMBL" id="QLMA01000006">
    <property type="protein sequence ID" value="RAJ79220.1"/>
    <property type="molecule type" value="Genomic_DNA"/>
</dbReference>
<dbReference type="GO" id="GO:0015035">
    <property type="term" value="F:protein-disulfide reductase activity"/>
    <property type="evidence" value="ECO:0007669"/>
    <property type="project" value="InterPro"/>
</dbReference>
<dbReference type="Pfam" id="PF04134">
    <property type="entry name" value="DCC1-like"/>
    <property type="match status" value="1"/>
</dbReference>
<protein>
    <submittedName>
        <fullName evidence="2">Putative DCC family thiol-disulfide oxidoreductase YuxK</fullName>
    </submittedName>
</protein>
<sequence>MLNKGIILFDGVCNFCNASVNFVIRHDRQGYFRFAPLQSEIATELSRQYGFDTNALSSFILVENGKVYTKSTAALRVAGKLNFPVRLLSLLMIVPAFIRNGVYSWIARRRYRWFGRKDACMVPTPEVRSRFMI</sequence>
<dbReference type="RefSeq" id="WP_111593681.1">
    <property type="nucleotide sequence ID" value="NZ_QLMA01000006.1"/>
</dbReference>
<keyword evidence="3" id="KW-1185">Reference proteome</keyword>
<organism evidence="2 3">
    <name type="scientific">Chitinophaga dinghuensis</name>
    <dbReference type="NCBI Taxonomy" id="1539050"/>
    <lineage>
        <taxon>Bacteria</taxon>
        <taxon>Pseudomonadati</taxon>
        <taxon>Bacteroidota</taxon>
        <taxon>Chitinophagia</taxon>
        <taxon>Chitinophagales</taxon>
        <taxon>Chitinophagaceae</taxon>
        <taxon>Chitinophaga</taxon>
    </lineage>
</organism>
<accession>A0A327VVF4</accession>
<dbReference type="OrthoDB" id="9785438at2"/>